<dbReference type="InterPro" id="IPR050469">
    <property type="entry name" value="Diguanylate_Cyclase"/>
</dbReference>
<dbReference type="SMART" id="SM00267">
    <property type="entry name" value="GGDEF"/>
    <property type="match status" value="1"/>
</dbReference>
<dbReference type="PROSITE" id="PS50887">
    <property type="entry name" value="GGDEF"/>
    <property type="match status" value="1"/>
</dbReference>
<dbReference type="GO" id="GO:0043709">
    <property type="term" value="P:cell adhesion involved in single-species biofilm formation"/>
    <property type="evidence" value="ECO:0007669"/>
    <property type="project" value="TreeGrafter"/>
</dbReference>
<sequence>MVSLNQNFSRTVFVLFVLAFFSLAAVTWFYVGGAKSEYVISPSDYDFRYIDDTPRGGDTLGTVSSAKDGKGAVLQCTLGEGYKWPFCEIAISLTKKIQNGIDLSNYHSMVIEASYKAPAPDQRLRVYLRNYNEEYSNTEDPVSLKFNGIEYGPSETMGEFVLPLNSFQVLSWWISDLNVPLKNAGPELNNISLIEIATGSAPVIGDHTLTIKSIRFEGLMVTEAQLFRTLTFMWMTVVMIILGLKYWQSRVTYAKERRRADKLKKINSSLRQQSETLSVLATTDALTGLRNRTEIYPVLHKHLKASKKQHCSALCIDLDHFKAVNDTYGHDMGDRLLVDTAQILRDATSTSDIVVRWGGEEFVVFCPTRNLAQATFLAEKIRYAFENYSWSHGESMTCSVGVASTSNSNVAALIADADDALYQAKQAGRNRVEVYVEALMAS</sequence>
<evidence type="ECO:0000259" key="5">
    <source>
        <dbReference type="PROSITE" id="PS50887"/>
    </source>
</evidence>
<dbReference type="PANTHER" id="PTHR45138">
    <property type="entry name" value="REGULATORY COMPONENTS OF SENSORY TRANSDUCTION SYSTEM"/>
    <property type="match status" value="1"/>
</dbReference>
<dbReference type="FunFam" id="3.30.70.270:FF:000001">
    <property type="entry name" value="Diguanylate cyclase domain protein"/>
    <property type="match status" value="1"/>
</dbReference>
<evidence type="ECO:0000256" key="3">
    <source>
        <dbReference type="ARBA" id="ARBA00034247"/>
    </source>
</evidence>
<comment type="caution">
    <text evidence="6">The sequence shown here is derived from an EMBL/GenBank/DDBJ whole genome shotgun (WGS) entry which is preliminary data.</text>
</comment>
<dbReference type="PANTHER" id="PTHR45138:SF9">
    <property type="entry name" value="DIGUANYLATE CYCLASE DGCM-RELATED"/>
    <property type="match status" value="1"/>
</dbReference>
<dbReference type="Gene3D" id="3.30.70.270">
    <property type="match status" value="1"/>
</dbReference>
<dbReference type="GO" id="GO:0005886">
    <property type="term" value="C:plasma membrane"/>
    <property type="evidence" value="ECO:0007669"/>
    <property type="project" value="TreeGrafter"/>
</dbReference>
<feature type="domain" description="GGDEF" evidence="5">
    <location>
        <begin position="309"/>
        <end position="437"/>
    </location>
</feature>
<keyword evidence="4" id="KW-0812">Transmembrane</keyword>
<dbReference type="EMBL" id="LNTY01000050">
    <property type="protein sequence ID" value="KXF80643.1"/>
    <property type="molecule type" value="Genomic_DNA"/>
</dbReference>
<dbReference type="OrthoDB" id="9803824at2"/>
<dbReference type="CDD" id="cd01949">
    <property type="entry name" value="GGDEF"/>
    <property type="match status" value="1"/>
</dbReference>
<evidence type="ECO:0000313" key="6">
    <source>
        <dbReference type="EMBL" id="KXF80643.1"/>
    </source>
</evidence>
<dbReference type="STRING" id="294935.ATN88_08315"/>
<evidence type="ECO:0000313" key="7">
    <source>
        <dbReference type="Proteomes" id="UP000070529"/>
    </source>
</evidence>
<keyword evidence="7" id="KW-1185">Reference proteome</keyword>
<organism evidence="6 7">
    <name type="scientific">Enterovibrio coralii</name>
    <dbReference type="NCBI Taxonomy" id="294935"/>
    <lineage>
        <taxon>Bacteria</taxon>
        <taxon>Pseudomonadati</taxon>
        <taxon>Pseudomonadota</taxon>
        <taxon>Gammaproteobacteria</taxon>
        <taxon>Vibrionales</taxon>
        <taxon>Vibrionaceae</taxon>
        <taxon>Enterovibrio</taxon>
    </lineage>
</organism>
<name>A0A135I5C0_9GAMM</name>
<dbReference type="InterPro" id="IPR029787">
    <property type="entry name" value="Nucleotide_cyclase"/>
</dbReference>
<evidence type="ECO:0000256" key="4">
    <source>
        <dbReference type="SAM" id="Phobius"/>
    </source>
</evidence>
<feature type="transmembrane region" description="Helical" evidence="4">
    <location>
        <begin position="226"/>
        <end position="247"/>
    </location>
</feature>
<evidence type="ECO:0000256" key="2">
    <source>
        <dbReference type="ARBA" id="ARBA00012528"/>
    </source>
</evidence>
<accession>A0A135I5C0</accession>
<dbReference type="SUPFAM" id="SSF55073">
    <property type="entry name" value="Nucleotide cyclase"/>
    <property type="match status" value="1"/>
</dbReference>
<gene>
    <name evidence="6" type="ORF">ATN88_08315</name>
</gene>
<evidence type="ECO:0000256" key="1">
    <source>
        <dbReference type="ARBA" id="ARBA00001946"/>
    </source>
</evidence>
<feature type="transmembrane region" description="Helical" evidence="4">
    <location>
        <begin position="12"/>
        <end position="31"/>
    </location>
</feature>
<dbReference type="AlphaFoldDB" id="A0A135I5C0"/>
<reference evidence="6 7" key="1">
    <citation type="submission" date="2015-11" db="EMBL/GenBank/DDBJ databases">
        <title>Genomic Taxonomy of the Vibrionaceae.</title>
        <authorList>
            <person name="Gomez-Gil B."/>
            <person name="Enciso-Ibarra J."/>
        </authorList>
    </citation>
    <scope>NUCLEOTIDE SEQUENCE [LARGE SCALE GENOMIC DNA]</scope>
    <source>
        <strain evidence="6 7">CAIM 912</strain>
    </source>
</reference>
<keyword evidence="4" id="KW-0472">Membrane</keyword>
<dbReference type="Pfam" id="PF00990">
    <property type="entry name" value="GGDEF"/>
    <property type="match status" value="1"/>
</dbReference>
<proteinExistence type="predicted"/>
<dbReference type="GO" id="GO:0052621">
    <property type="term" value="F:diguanylate cyclase activity"/>
    <property type="evidence" value="ECO:0007669"/>
    <property type="project" value="UniProtKB-EC"/>
</dbReference>
<dbReference type="InterPro" id="IPR043128">
    <property type="entry name" value="Rev_trsase/Diguanyl_cyclase"/>
</dbReference>
<dbReference type="Proteomes" id="UP000070529">
    <property type="component" value="Unassembled WGS sequence"/>
</dbReference>
<dbReference type="EC" id="2.7.7.65" evidence="2"/>
<comment type="catalytic activity">
    <reaction evidence="3">
        <text>2 GTP = 3',3'-c-di-GMP + 2 diphosphate</text>
        <dbReference type="Rhea" id="RHEA:24898"/>
        <dbReference type="ChEBI" id="CHEBI:33019"/>
        <dbReference type="ChEBI" id="CHEBI:37565"/>
        <dbReference type="ChEBI" id="CHEBI:58805"/>
        <dbReference type="EC" id="2.7.7.65"/>
    </reaction>
</comment>
<dbReference type="NCBIfam" id="TIGR00254">
    <property type="entry name" value="GGDEF"/>
    <property type="match status" value="1"/>
</dbReference>
<comment type="cofactor">
    <cofactor evidence="1">
        <name>Mg(2+)</name>
        <dbReference type="ChEBI" id="CHEBI:18420"/>
    </cofactor>
</comment>
<dbReference type="InterPro" id="IPR000160">
    <property type="entry name" value="GGDEF_dom"/>
</dbReference>
<keyword evidence="4" id="KW-1133">Transmembrane helix</keyword>
<dbReference type="GO" id="GO:1902201">
    <property type="term" value="P:negative regulation of bacterial-type flagellum-dependent cell motility"/>
    <property type="evidence" value="ECO:0007669"/>
    <property type="project" value="TreeGrafter"/>
</dbReference>
<protein>
    <recommendedName>
        <fullName evidence="2">diguanylate cyclase</fullName>
        <ecNumber evidence="2">2.7.7.65</ecNumber>
    </recommendedName>
</protein>